<comment type="caution">
    <text evidence="2">The sequence shown here is derived from an EMBL/GenBank/DDBJ whole genome shotgun (WGS) entry which is preliminary data.</text>
</comment>
<keyword evidence="1" id="KW-0040">ANK repeat</keyword>
<protein>
    <submittedName>
        <fullName evidence="2">Uncharacterized protein</fullName>
    </submittedName>
</protein>
<evidence type="ECO:0000313" key="3">
    <source>
        <dbReference type="Proteomes" id="UP001302602"/>
    </source>
</evidence>
<organism evidence="2 3">
    <name type="scientific">Parathielavia appendiculata</name>
    <dbReference type="NCBI Taxonomy" id="2587402"/>
    <lineage>
        <taxon>Eukaryota</taxon>
        <taxon>Fungi</taxon>
        <taxon>Dikarya</taxon>
        <taxon>Ascomycota</taxon>
        <taxon>Pezizomycotina</taxon>
        <taxon>Sordariomycetes</taxon>
        <taxon>Sordariomycetidae</taxon>
        <taxon>Sordariales</taxon>
        <taxon>Chaetomiaceae</taxon>
        <taxon>Parathielavia</taxon>
    </lineage>
</organism>
<dbReference type="PANTHER" id="PTHR46366:SF8">
    <property type="entry name" value="PRO-APOPTOTIC SERINE PROTEASE NMA111"/>
    <property type="match status" value="1"/>
</dbReference>
<evidence type="ECO:0000256" key="1">
    <source>
        <dbReference type="PROSITE-ProRule" id="PRU00023"/>
    </source>
</evidence>
<keyword evidence="3" id="KW-1185">Reference proteome</keyword>
<dbReference type="Proteomes" id="UP001302602">
    <property type="component" value="Unassembled WGS sequence"/>
</dbReference>
<feature type="repeat" description="ANK" evidence="1">
    <location>
        <begin position="79"/>
        <end position="111"/>
    </location>
</feature>
<dbReference type="Pfam" id="PF12796">
    <property type="entry name" value="Ank_2"/>
    <property type="match status" value="1"/>
</dbReference>
<reference evidence="2" key="1">
    <citation type="journal article" date="2023" name="Mol. Phylogenet. Evol.">
        <title>Genome-scale phylogeny and comparative genomics of the fungal order Sordariales.</title>
        <authorList>
            <person name="Hensen N."/>
            <person name="Bonometti L."/>
            <person name="Westerberg I."/>
            <person name="Brannstrom I.O."/>
            <person name="Guillou S."/>
            <person name="Cros-Aarteil S."/>
            <person name="Calhoun S."/>
            <person name="Haridas S."/>
            <person name="Kuo A."/>
            <person name="Mondo S."/>
            <person name="Pangilinan J."/>
            <person name="Riley R."/>
            <person name="LaButti K."/>
            <person name="Andreopoulos B."/>
            <person name="Lipzen A."/>
            <person name="Chen C."/>
            <person name="Yan M."/>
            <person name="Daum C."/>
            <person name="Ng V."/>
            <person name="Clum A."/>
            <person name="Steindorff A."/>
            <person name="Ohm R.A."/>
            <person name="Martin F."/>
            <person name="Silar P."/>
            <person name="Natvig D.O."/>
            <person name="Lalanne C."/>
            <person name="Gautier V."/>
            <person name="Ament-Velasquez S.L."/>
            <person name="Kruys A."/>
            <person name="Hutchinson M.I."/>
            <person name="Powell A.J."/>
            <person name="Barry K."/>
            <person name="Miller A.N."/>
            <person name="Grigoriev I.V."/>
            <person name="Debuchy R."/>
            <person name="Gladieux P."/>
            <person name="Hiltunen Thoren M."/>
            <person name="Johannesson H."/>
        </authorList>
    </citation>
    <scope>NUCLEOTIDE SEQUENCE</scope>
    <source>
        <strain evidence="2">CBS 731.68</strain>
    </source>
</reference>
<dbReference type="PROSITE" id="PS50297">
    <property type="entry name" value="ANK_REP_REGION"/>
    <property type="match status" value="1"/>
</dbReference>
<dbReference type="SUPFAM" id="SSF48403">
    <property type="entry name" value="Ankyrin repeat"/>
    <property type="match status" value="1"/>
</dbReference>
<dbReference type="EMBL" id="MU853227">
    <property type="protein sequence ID" value="KAK4124384.1"/>
    <property type="molecule type" value="Genomic_DNA"/>
</dbReference>
<evidence type="ECO:0000313" key="2">
    <source>
        <dbReference type="EMBL" id="KAK4124384.1"/>
    </source>
</evidence>
<reference evidence="2" key="2">
    <citation type="submission" date="2023-05" db="EMBL/GenBank/DDBJ databases">
        <authorList>
            <consortium name="Lawrence Berkeley National Laboratory"/>
            <person name="Steindorff A."/>
            <person name="Hensen N."/>
            <person name="Bonometti L."/>
            <person name="Westerberg I."/>
            <person name="Brannstrom I.O."/>
            <person name="Guillou S."/>
            <person name="Cros-Aarteil S."/>
            <person name="Calhoun S."/>
            <person name="Haridas S."/>
            <person name="Kuo A."/>
            <person name="Mondo S."/>
            <person name="Pangilinan J."/>
            <person name="Riley R."/>
            <person name="Labutti K."/>
            <person name="Andreopoulos B."/>
            <person name="Lipzen A."/>
            <person name="Chen C."/>
            <person name="Yanf M."/>
            <person name="Daum C."/>
            <person name="Ng V."/>
            <person name="Clum A."/>
            <person name="Ohm R."/>
            <person name="Martin F."/>
            <person name="Silar P."/>
            <person name="Natvig D."/>
            <person name="Lalanne C."/>
            <person name="Gautier V."/>
            <person name="Ament-Velasquez S.L."/>
            <person name="Kruys A."/>
            <person name="Hutchinson M.I."/>
            <person name="Powell A.J."/>
            <person name="Barry K."/>
            <person name="Miller A.N."/>
            <person name="Grigoriev I.V."/>
            <person name="Debuchy R."/>
            <person name="Gladieux P."/>
            <person name="Thoren M.H."/>
            <person name="Johannesson H."/>
        </authorList>
    </citation>
    <scope>NUCLEOTIDE SEQUENCE</scope>
    <source>
        <strain evidence="2">CBS 731.68</strain>
    </source>
</reference>
<dbReference type="RefSeq" id="XP_062648155.1">
    <property type="nucleotide sequence ID" value="XM_062795591.1"/>
</dbReference>
<gene>
    <name evidence="2" type="ORF">N657DRAFT_671375</name>
</gene>
<dbReference type="InterPro" id="IPR002110">
    <property type="entry name" value="Ankyrin_rpt"/>
</dbReference>
<name>A0AAN6U162_9PEZI</name>
<accession>A0AAN6U162</accession>
<proteinExistence type="predicted"/>
<dbReference type="GeneID" id="87832359"/>
<dbReference type="PANTHER" id="PTHR46366">
    <property type="entry name" value="PRO-APOPTOTIC SERINE PROTEASE NMA111"/>
    <property type="match status" value="1"/>
</dbReference>
<sequence length="338" mass="37731">MSRQSNSTTTRIFFKGFRDNRKLSSSIQVLHTSRHRIKGGYSRFPTQVTQLHVAAYWGLQKLLIVLCQRAIDINGQDSYGATALQLAAQNNYSQGVRLLLEKGAKIDLRNGKGETAVAWASRHGHLAIRFMVTKRMFERNETAGGPALLEYDVLLTLNGKTVTKTSDLDVMYSNEELDTVVVRDCKELSLKLPTVAAHDVETTRAVSFCERSSMCPTMPSTSRLAGFLYGLAPTNLITHVNDKPMPDFEAFLREVVKIPDNTYFRLHAVTLDNVLWVVAMKKNEHYFPNMELIKDPSEECGWRRVTYEGGKVIREGAPDGVVAPPGESTEMDVDGGVC</sequence>
<dbReference type="Gene3D" id="1.25.40.20">
    <property type="entry name" value="Ankyrin repeat-containing domain"/>
    <property type="match status" value="1"/>
</dbReference>
<dbReference type="AlphaFoldDB" id="A0AAN6U162"/>
<dbReference type="InterPro" id="IPR036770">
    <property type="entry name" value="Ankyrin_rpt-contain_sf"/>
</dbReference>
<dbReference type="SMART" id="SM00248">
    <property type="entry name" value="ANK"/>
    <property type="match status" value="3"/>
</dbReference>
<dbReference type="PROSITE" id="PS50088">
    <property type="entry name" value="ANK_REPEAT"/>
    <property type="match status" value="1"/>
</dbReference>